<gene>
    <name evidence="3" type="ORF">SAMN02799620_03130</name>
</gene>
<dbReference type="PANTHER" id="PTHR38110:SF1">
    <property type="entry name" value="THIOESTERASE DOMAIN-CONTAINING PROTEIN"/>
    <property type="match status" value="1"/>
</dbReference>
<dbReference type="InterPro" id="IPR049449">
    <property type="entry name" value="TesB_ACOT8-like_N"/>
</dbReference>
<dbReference type="InterPro" id="IPR049450">
    <property type="entry name" value="ACOT8-like_C"/>
</dbReference>
<dbReference type="Proteomes" id="UP000199707">
    <property type="component" value="Unassembled WGS sequence"/>
</dbReference>
<dbReference type="Pfam" id="PF13622">
    <property type="entry name" value="4HBT_3"/>
    <property type="match status" value="1"/>
</dbReference>
<dbReference type="EMBL" id="FMUB01000006">
    <property type="protein sequence ID" value="SCX21934.1"/>
    <property type="molecule type" value="Genomic_DNA"/>
</dbReference>
<name>A0A1G4WFJ5_9MYCO</name>
<sequence>MTVFDDGIALEALGDGLLRGRTIPQWANMVGPFGGITAATLLRAVELQRDAHGFPVALTVNYLAPIADGDFDVRARAVRTNRSNQHWYVELSQNGEVKTTATAVFAVRRETWADTEIARPDVGEPESIEDASAGFGVAWTRNYDLRFIDGALPAAGAGESTSSTTTLWVRDRPARPIDFASLTSLCDIFYPRLWLRRGQLLPAGTISFTAYFHAGPAELAEQGDGYLLATARAQGFSGGHFDQSAQIWSRAGDLLATTHQLVYYKA</sequence>
<dbReference type="RefSeq" id="WP_090358438.1">
    <property type="nucleotide sequence ID" value="NZ_FMUB01000006.1"/>
</dbReference>
<protein>
    <submittedName>
        <fullName evidence="3">Acyl-CoA thioesterase</fullName>
    </submittedName>
</protein>
<proteinExistence type="predicted"/>
<evidence type="ECO:0000259" key="1">
    <source>
        <dbReference type="Pfam" id="PF13622"/>
    </source>
</evidence>
<dbReference type="Gene3D" id="2.40.160.210">
    <property type="entry name" value="Acyl-CoA thioesterase, double hotdog domain"/>
    <property type="match status" value="1"/>
</dbReference>
<feature type="domain" description="Acyl-CoA thioesterase-like C-terminal" evidence="2">
    <location>
        <begin position="129"/>
        <end position="263"/>
    </location>
</feature>
<dbReference type="PANTHER" id="PTHR38110">
    <property type="entry name" value="CHROMOSOME 23, WHOLE GENOME SHOTGUN SEQUENCE"/>
    <property type="match status" value="1"/>
</dbReference>
<dbReference type="AlphaFoldDB" id="A0A1G4WFJ5"/>
<evidence type="ECO:0000259" key="2">
    <source>
        <dbReference type="Pfam" id="PF20789"/>
    </source>
</evidence>
<dbReference type="STRING" id="1502745.SAMN02799620_03130"/>
<dbReference type="SUPFAM" id="SSF54637">
    <property type="entry name" value="Thioesterase/thiol ester dehydrase-isomerase"/>
    <property type="match status" value="2"/>
</dbReference>
<dbReference type="InterPro" id="IPR029069">
    <property type="entry name" value="HotDog_dom_sf"/>
</dbReference>
<dbReference type="Pfam" id="PF20789">
    <property type="entry name" value="4HBT_3C"/>
    <property type="match status" value="1"/>
</dbReference>
<accession>A0A1G4WFJ5</accession>
<evidence type="ECO:0000313" key="4">
    <source>
        <dbReference type="Proteomes" id="UP000199707"/>
    </source>
</evidence>
<evidence type="ECO:0000313" key="3">
    <source>
        <dbReference type="EMBL" id="SCX21934.1"/>
    </source>
</evidence>
<feature type="domain" description="Acyl-CoA thioesterase-like N-terminal HotDog" evidence="1">
    <location>
        <begin position="24"/>
        <end position="106"/>
    </location>
</feature>
<organism evidence="3 4">
    <name type="scientific">Mycolicibacterium fluoranthenivorans</name>
    <dbReference type="NCBI Taxonomy" id="258505"/>
    <lineage>
        <taxon>Bacteria</taxon>
        <taxon>Bacillati</taxon>
        <taxon>Actinomycetota</taxon>
        <taxon>Actinomycetes</taxon>
        <taxon>Mycobacteriales</taxon>
        <taxon>Mycobacteriaceae</taxon>
        <taxon>Mycolicibacterium</taxon>
    </lineage>
</organism>
<dbReference type="InterPro" id="IPR052389">
    <property type="entry name" value="Sec_Metab_Biosynth-Assoc"/>
</dbReference>
<dbReference type="InterPro" id="IPR042171">
    <property type="entry name" value="Acyl-CoA_hotdog"/>
</dbReference>
<reference evidence="4" key="1">
    <citation type="submission" date="2016-10" db="EMBL/GenBank/DDBJ databases">
        <authorList>
            <person name="Varghese N."/>
            <person name="Submissions S."/>
        </authorList>
    </citation>
    <scope>NUCLEOTIDE SEQUENCE [LARGE SCALE GENOMIC DNA]</scope>
    <source>
        <strain evidence="4">UNC267MFSha1.1M11</strain>
    </source>
</reference>